<accession>A0A438C8X9</accession>
<keyword evidence="1" id="KW-0472">Membrane</keyword>
<name>A0A438C8X9_VITVI</name>
<dbReference type="Proteomes" id="UP000288805">
    <property type="component" value="Unassembled WGS sequence"/>
</dbReference>
<reference evidence="2 3" key="1">
    <citation type="journal article" date="2018" name="PLoS Genet.">
        <title>Population sequencing reveals clonal diversity and ancestral inbreeding in the grapevine cultivar Chardonnay.</title>
        <authorList>
            <person name="Roach M.J."/>
            <person name="Johnson D.L."/>
            <person name="Bohlmann J."/>
            <person name="van Vuuren H.J."/>
            <person name="Jones S.J."/>
            <person name="Pretorius I.S."/>
            <person name="Schmidt S.A."/>
            <person name="Borneman A.R."/>
        </authorList>
    </citation>
    <scope>NUCLEOTIDE SEQUENCE [LARGE SCALE GENOMIC DNA]</scope>
    <source>
        <strain evidence="3">cv. Chardonnay</strain>
        <tissue evidence="2">Leaf</tissue>
    </source>
</reference>
<keyword evidence="1" id="KW-1133">Transmembrane helix</keyword>
<sequence>MQHMELDSIMPHIAVILIQSMAVSCVEEMLQQMFAWIVWKQQLGKSDYVVLNRKWVITWHMFGTKEGNINTDQTLYCHLNVLWTCPTEVAVAALWILWLTFILAVVQRRGEGFFKLAENVIYELYPFYTMPAVTTTPSPGY</sequence>
<proteinExistence type="predicted"/>
<feature type="transmembrane region" description="Helical" evidence="1">
    <location>
        <begin position="89"/>
        <end position="106"/>
    </location>
</feature>
<comment type="caution">
    <text evidence="2">The sequence shown here is derived from an EMBL/GenBank/DDBJ whole genome shotgun (WGS) entry which is preliminary data.</text>
</comment>
<organism evidence="2 3">
    <name type="scientific">Vitis vinifera</name>
    <name type="common">Grape</name>
    <dbReference type="NCBI Taxonomy" id="29760"/>
    <lineage>
        <taxon>Eukaryota</taxon>
        <taxon>Viridiplantae</taxon>
        <taxon>Streptophyta</taxon>
        <taxon>Embryophyta</taxon>
        <taxon>Tracheophyta</taxon>
        <taxon>Spermatophyta</taxon>
        <taxon>Magnoliopsida</taxon>
        <taxon>eudicotyledons</taxon>
        <taxon>Gunneridae</taxon>
        <taxon>Pentapetalae</taxon>
        <taxon>rosids</taxon>
        <taxon>Vitales</taxon>
        <taxon>Vitaceae</taxon>
        <taxon>Viteae</taxon>
        <taxon>Vitis</taxon>
    </lineage>
</organism>
<evidence type="ECO:0000313" key="3">
    <source>
        <dbReference type="Proteomes" id="UP000288805"/>
    </source>
</evidence>
<dbReference type="AlphaFoldDB" id="A0A438C8X9"/>
<keyword evidence="1" id="KW-0812">Transmembrane</keyword>
<dbReference type="EMBL" id="QGNW01002446">
    <property type="protein sequence ID" value="RVW19690.1"/>
    <property type="molecule type" value="Genomic_DNA"/>
</dbReference>
<gene>
    <name evidence="2" type="ORF">CK203_110810</name>
</gene>
<evidence type="ECO:0000256" key="1">
    <source>
        <dbReference type="SAM" id="Phobius"/>
    </source>
</evidence>
<protein>
    <submittedName>
        <fullName evidence="2">Uncharacterized protein</fullName>
    </submittedName>
</protein>
<evidence type="ECO:0000313" key="2">
    <source>
        <dbReference type="EMBL" id="RVW19690.1"/>
    </source>
</evidence>